<dbReference type="Pfam" id="PF00300">
    <property type="entry name" value="His_Phos_1"/>
    <property type="match status" value="2"/>
</dbReference>
<reference evidence="1 2" key="1">
    <citation type="submission" date="2019-06" db="EMBL/GenBank/DDBJ databases">
        <title>Wine fermentation using esterase from Monascus purpureus.</title>
        <authorList>
            <person name="Geng C."/>
            <person name="Zhang Y."/>
        </authorList>
    </citation>
    <scope>NUCLEOTIDE SEQUENCE [LARGE SCALE GENOMIC DNA]</scope>
    <source>
        <strain evidence="1">HQ1</strain>
    </source>
</reference>
<dbReference type="Gene3D" id="3.40.50.1240">
    <property type="entry name" value="Phosphoglycerate mutase-like"/>
    <property type="match status" value="1"/>
</dbReference>
<dbReference type="CDD" id="cd07067">
    <property type="entry name" value="HP_PGM_like"/>
    <property type="match status" value="1"/>
</dbReference>
<dbReference type="InterPro" id="IPR050275">
    <property type="entry name" value="PGM_Phosphatase"/>
</dbReference>
<protein>
    <recommendedName>
        <fullName evidence="3">Sedoheptulose 1,7-bisphosphatase</fullName>
    </recommendedName>
</protein>
<keyword evidence="2" id="KW-1185">Reference proteome</keyword>
<dbReference type="PANTHER" id="PTHR48100">
    <property type="entry name" value="BROAD-SPECIFICITY PHOSPHATASE YOR283W-RELATED"/>
    <property type="match status" value="1"/>
</dbReference>
<dbReference type="EMBL" id="VIFY01000238">
    <property type="protein sequence ID" value="TQB68220.1"/>
    <property type="molecule type" value="Genomic_DNA"/>
</dbReference>
<dbReference type="Proteomes" id="UP000319663">
    <property type="component" value="Unassembled WGS sequence"/>
</dbReference>
<gene>
    <name evidence="1" type="ORF">MPDQ_003780</name>
</gene>
<dbReference type="PANTHER" id="PTHR48100:SF15">
    <property type="entry name" value="SEDOHEPTULOSE 1,7-BISPHOSPHATASE"/>
    <property type="match status" value="1"/>
</dbReference>
<name>A0A507QMK4_MONPU</name>
<sequence length="254" mass="28234">MSSRIYLVRHGATEWSKNGKHTSTSDIPLTAAGEKEVLETRDAFVGPGKLIDPDKIARIYCSPRGRARRTAELLNLGIHEHQHFQLREGADGITTTEKDDPSAKTIHVTPLIQEWDYGDYEGLTIEEVHKLRKQKGQHNGRNWSIWKDSCPGGETPQQVSDRLDELIKEIKSVIAGKSAEYPGDTRIAHHATAPKDIVCVAHGHILAAFAIRWVDQPLKNGTRLLNEPCGVAVLGFEHDDLEEPAIIMGQRPGH</sequence>
<comment type="caution">
    <text evidence="1">The sequence shown here is derived from an EMBL/GenBank/DDBJ whole genome shotgun (WGS) entry which is preliminary data.</text>
</comment>
<dbReference type="STRING" id="5098.A0A507QMK4"/>
<organism evidence="1 2">
    <name type="scientific">Monascus purpureus</name>
    <name type="common">Red mold</name>
    <name type="synonym">Monascus anka</name>
    <dbReference type="NCBI Taxonomy" id="5098"/>
    <lineage>
        <taxon>Eukaryota</taxon>
        <taxon>Fungi</taxon>
        <taxon>Dikarya</taxon>
        <taxon>Ascomycota</taxon>
        <taxon>Pezizomycotina</taxon>
        <taxon>Eurotiomycetes</taxon>
        <taxon>Eurotiomycetidae</taxon>
        <taxon>Eurotiales</taxon>
        <taxon>Aspergillaceae</taxon>
        <taxon>Monascus</taxon>
    </lineage>
</organism>
<dbReference type="SUPFAM" id="SSF53254">
    <property type="entry name" value="Phosphoglycerate mutase-like"/>
    <property type="match status" value="1"/>
</dbReference>
<evidence type="ECO:0000313" key="1">
    <source>
        <dbReference type="EMBL" id="TQB68220.1"/>
    </source>
</evidence>
<accession>A0A507QMK4</accession>
<dbReference type="GO" id="GO:0046390">
    <property type="term" value="P:ribose phosphate biosynthetic process"/>
    <property type="evidence" value="ECO:0007669"/>
    <property type="project" value="TreeGrafter"/>
</dbReference>
<dbReference type="InterPro" id="IPR029033">
    <property type="entry name" value="His_PPase_superfam"/>
</dbReference>
<dbReference type="AlphaFoldDB" id="A0A507QMK4"/>
<evidence type="ECO:0008006" key="3">
    <source>
        <dbReference type="Google" id="ProtNLM"/>
    </source>
</evidence>
<dbReference type="GO" id="GO:0050278">
    <property type="term" value="F:sedoheptulose-bisphosphatase activity"/>
    <property type="evidence" value="ECO:0007669"/>
    <property type="project" value="TreeGrafter"/>
</dbReference>
<dbReference type="InterPro" id="IPR013078">
    <property type="entry name" value="His_Pase_superF_clade-1"/>
</dbReference>
<evidence type="ECO:0000313" key="2">
    <source>
        <dbReference type="Proteomes" id="UP000319663"/>
    </source>
</evidence>
<dbReference type="SMART" id="SM00855">
    <property type="entry name" value="PGAM"/>
    <property type="match status" value="1"/>
</dbReference>
<proteinExistence type="predicted"/>